<dbReference type="Gene3D" id="3.40.50.720">
    <property type="entry name" value="NAD(P)-binding Rossmann-like Domain"/>
    <property type="match status" value="2"/>
</dbReference>
<dbReference type="EC" id="1.1.1.22" evidence="3 7"/>
<dbReference type="UniPathway" id="UPA00038">
    <property type="reaction ID" value="UER00491"/>
</dbReference>
<name>R7YWC4_CONA1</name>
<feature type="binding site" evidence="10">
    <location>
        <position position="83"/>
    </location>
    <ligand>
        <name>NAD(+)</name>
        <dbReference type="ChEBI" id="CHEBI:57540"/>
    </ligand>
</feature>
<feature type="binding site" evidence="9">
    <location>
        <position position="331"/>
    </location>
    <ligand>
        <name>substrate</name>
    </ligand>
</feature>
<dbReference type="PANTHER" id="PTHR11374">
    <property type="entry name" value="UDP-GLUCOSE DEHYDROGENASE/UDP-MANNAC DEHYDROGENASE"/>
    <property type="match status" value="1"/>
</dbReference>
<dbReference type="SUPFAM" id="SSF51735">
    <property type="entry name" value="NAD(P)-binding Rossmann-fold domains"/>
    <property type="match status" value="1"/>
</dbReference>
<dbReference type="PIRSF" id="PIRSF000124">
    <property type="entry name" value="UDPglc_GDPman_dh"/>
    <property type="match status" value="1"/>
</dbReference>
<evidence type="ECO:0000256" key="1">
    <source>
        <dbReference type="ARBA" id="ARBA00004701"/>
    </source>
</evidence>
<dbReference type="OMA" id="CFIAVGT"/>
<dbReference type="RefSeq" id="XP_007781557.1">
    <property type="nucleotide sequence ID" value="XM_007783367.1"/>
</dbReference>
<dbReference type="GO" id="GO:0005634">
    <property type="term" value="C:nucleus"/>
    <property type="evidence" value="ECO:0007669"/>
    <property type="project" value="TreeGrafter"/>
</dbReference>
<dbReference type="OrthoDB" id="5059218at2759"/>
<dbReference type="GO" id="GO:0051287">
    <property type="term" value="F:NAD binding"/>
    <property type="evidence" value="ECO:0007669"/>
    <property type="project" value="InterPro"/>
</dbReference>
<dbReference type="InterPro" id="IPR008927">
    <property type="entry name" value="6-PGluconate_DH-like_C_sf"/>
</dbReference>
<dbReference type="HOGENOM" id="CLU_023810_7_0_1"/>
<keyword evidence="13" id="KW-1185">Reference proteome</keyword>
<dbReference type="EMBL" id="JH767579">
    <property type="protein sequence ID" value="EON66240.1"/>
    <property type="molecule type" value="Genomic_DNA"/>
</dbReference>
<dbReference type="InterPro" id="IPR014027">
    <property type="entry name" value="UDP-Glc/GDP-Man_DH_C"/>
</dbReference>
<organism evidence="12 13">
    <name type="scientific">Coniosporium apollinis (strain CBS 100218)</name>
    <name type="common">Rock-inhabiting black yeast</name>
    <dbReference type="NCBI Taxonomy" id="1168221"/>
    <lineage>
        <taxon>Eukaryota</taxon>
        <taxon>Fungi</taxon>
        <taxon>Dikarya</taxon>
        <taxon>Ascomycota</taxon>
        <taxon>Pezizomycotina</taxon>
        <taxon>Dothideomycetes</taxon>
        <taxon>Dothideomycetes incertae sedis</taxon>
        <taxon>Coniosporium</taxon>
    </lineage>
</organism>
<reference evidence="13" key="1">
    <citation type="submission" date="2012-06" db="EMBL/GenBank/DDBJ databases">
        <title>The genome sequence of Coniosporium apollinis CBS 100218.</title>
        <authorList>
            <consortium name="The Broad Institute Genome Sequencing Platform"/>
            <person name="Cuomo C."/>
            <person name="Gorbushina A."/>
            <person name="Noack S."/>
            <person name="Walker B."/>
            <person name="Young S.K."/>
            <person name="Zeng Q."/>
            <person name="Gargeya S."/>
            <person name="Fitzgerald M."/>
            <person name="Haas B."/>
            <person name="Abouelleil A."/>
            <person name="Alvarado L."/>
            <person name="Arachchi H.M."/>
            <person name="Berlin A.M."/>
            <person name="Chapman S.B."/>
            <person name="Goldberg J."/>
            <person name="Griggs A."/>
            <person name="Gujja S."/>
            <person name="Hansen M."/>
            <person name="Howarth C."/>
            <person name="Imamovic A."/>
            <person name="Larimer J."/>
            <person name="McCowan C."/>
            <person name="Montmayeur A."/>
            <person name="Murphy C."/>
            <person name="Neiman D."/>
            <person name="Pearson M."/>
            <person name="Priest M."/>
            <person name="Roberts A."/>
            <person name="Saif S."/>
            <person name="Shea T."/>
            <person name="Sisk P."/>
            <person name="Sykes S."/>
            <person name="Wortman J."/>
            <person name="Nusbaum C."/>
            <person name="Birren B."/>
        </authorList>
    </citation>
    <scope>NUCLEOTIDE SEQUENCE [LARGE SCALE GENOMIC DNA]</scope>
    <source>
        <strain evidence="13">CBS 100218</strain>
    </source>
</reference>
<dbReference type="SUPFAM" id="SSF48179">
    <property type="entry name" value="6-phosphogluconate dehydrogenase C-terminal domain-like"/>
    <property type="match status" value="1"/>
</dbReference>
<evidence type="ECO:0000313" key="12">
    <source>
        <dbReference type="EMBL" id="EON66240.1"/>
    </source>
</evidence>
<dbReference type="PANTHER" id="PTHR11374:SF3">
    <property type="entry name" value="UDP-GLUCOSE 6-DEHYDROGENASE"/>
    <property type="match status" value="1"/>
</dbReference>
<feature type="active site" description="Nucleophile" evidence="8">
    <location>
        <position position="268"/>
    </location>
</feature>
<dbReference type="InterPro" id="IPR036291">
    <property type="entry name" value="NAD(P)-bd_dom_sf"/>
</dbReference>
<dbReference type="FunFam" id="3.40.50.720:FF:000032">
    <property type="entry name" value="UDP-glucose 6-dehydrogenase"/>
    <property type="match status" value="1"/>
</dbReference>
<evidence type="ECO:0000256" key="3">
    <source>
        <dbReference type="ARBA" id="ARBA00012954"/>
    </source>
</evidence>
<dbReference type="GO" id="GO:0006024">
    <property type="term" value="P:glycosaminoglycan biosynthetic process"/>
    <property type="evidence" value="ECO:0007669"/>
    <property type="project" value="TreeGrafter"/>
</dbReference>
<dbReference type="InterPro" id="IPR001732">
    <property type="entry name" value="UDP-Glc/GDP-Man_DH_N"/>
</dbReference>
<feature type="binding site" evidence="10">
    <location>
        <position position="338"/>
    </location>
    <ligand>
        <name>NAD(+)</name>
        <dbReference type="ChEBI" id="CHEBI:57540"/>
    </ligand>
</feature>
<evidence type="ECO:0000256" key="2">
    <source>
        <dbReference type="ARBA" id="ARBA00006601"/>
    </source>
</evidence>
<protein>
    <recommendedName>
        <fullName evidence="3 7">UDP-glucose 6-dehydrogenase</fullName>
        <ecNumber evidence="3 7">1.1.1.22</ecNumber>
    </recommendedName>
</protein>
<comment type="pathway">
    <text evidence="1">Nucleotide-sugar biosynthesis; UDP-alpha-D-glucuronate biosynthesis; UDP-alpha-D-glucuronate from UDP-alpha-D-glucose: step 1/1.</text>
</comment>
<evidence type="ECO:0000256" key="8">
    <source>
        <dbReference type="PIRSR" id="PIRSR500134-1"/>
    </source>
</evidence>
<dbReference type="SUPFAM" id="SSF52413">
    <property type="entry name" value="UDP-glucose/GDP-mannose dehydrogenase C-terminal domain"/>
    <property type="match status" value="1"/>
</dbReference>
<dbReference type="PIRSF" id="PIRSF500134">
    <property type="entry name" value="UDPglc_DH_bac"/>
    <property type="match status" value="1"/>
</dbReference>
<dbReference type="NCBIfam" id="TIGR03026">
    <property type="entry name" value="NDP-sugDHase"/>
    <property type="match status" value="1"/>
</dbReference>
<evidence type="ECO:0000256" key="7">
    <source>
        <dbReference type="PIRNR" id="PIRNR000124"/>
    </source>
</evidence>
<feature type="binding site" evidence="10">
    <location>
        <position position="30"/>
    </location>
    <ligand>
        <name>NAD(+)</name>
        <dbReference type="ChEBI" id="CHEBI:57540"/>
    </ligand>
</feature>
<dbReference type="Pfam" id="PF00984">
    <property type="entry name" value="UDPG_MGDP_dh"/>
    <property type="match status" value="1"/>
</dbReference>
<dbReference type="InterPro" id="IPR017476">
    <property type="entry name" value="UDP-Glc/GDP-Man"/>
</dbReference>
<dbReference type="Gene3D" id="1.20.5.100">
    <property type="entry name" value="Cytochrome c1, transmembrane anchor, C-terminal"/>
    <property type="match status" value="1"/>
</dbReference>
<dbReference type="STRING" id="1168221.R7YWC4"/>
<dbReference type="AlphaFoldDB" id="R7YWC4"/>
<dbReference type="FunFam" id="1.20.5.100:FF:000001">
    <property type="entry name" value="UDP-glucose 6-dehydrogenase"/>
    <property type="match status" value="1"/>
</dbReference>
<comment type="catalytic activity">
    <reaction evidence="6 7">
        <text>UDP-alpha-D-glucose + 2 NAD(+) + H2O = UDP-alpha-D-glucuronate + 2 NADH + 3 H(+)</text>
        <dbReference type="Rhea" id="RHEA:23596"/>
        <dbReference type="ChEBI" id="CHEBI:15377"/>
        <dbReference type="ChEBI" id="CHEBI:15378"/>
        <dbReference type="ChEBI" id="CHEBI:57540"/>
        <dbReference type="ChEBI" id="CHEBI:57945"/>
        <dbReference type="ChEBI" id="CHEBI:58052"/>
        <dbReference type="ChEBI" id="CHEBI:58885"/>
        <dbReference type="EC" id="1.1.1.22"/>
    </reaction>
</comment>
<sequence>MCIYGGTTCAVIASNNPEVVVTVVDLNAERIKAWSSDELPIYEPGLLHLVKKARDGARRNLFFSKSISSAIIEADLIFMCVNTPTKQTGPGAGQALELDYLEGAIRRIAEVAQNDKIIVEKSTVPCRTAETIREILDTTGRPGVKFSVLSNPEFLAAGTAIADLLQPDRVLIGCSKTPDGYSAAGALADVYAAWMPRDRIITINLFSAELTKLAANALLAQRISSINSLSAICEATGADIEEVTYACGLDSRIGPSMFKASVGFGGSCFKKDILSLCYISEFLGLAEVSAYWKSVIDINEYQKDKFTSRIVSCLGNTVTKKKLAVLGFTFKKDTDDTRESAAISVVSRLVAEGAHVSIYDPCAKTDQIWRDIGTYVTVCESAYEACMNAQAVIILTEWDEFNNRVTTDAQRSSDRLRGPQPGFVNLIRSKLDWPLVADIMCPPKYVFDGRNVVDAGKLEELGFRVECVGKPSMS</sequence>
<dbReference type="Pfam" id="PF03721">
    <property type="entry name" value="UDPG_MGDP_dh_N"/>
    <property type="match status" value="1"/>
</dbReference>
<evidence type="ECO:0000256" key="4">
    <source>
        <dbReference type="ARBA" id="ARBA00023002"/>
    </source>
</evidence>
<feature type="binding site" evidence="9">
    <location>
        <position position="212"/>
    </location>
    <ligand>
        <name>substrate</name>
    </ligand>
</feature>
<evidence type="ECO:0000313" key="13">
    <source>
        <dbReference type="Proteomes" id="UP000016924"/>
    </source>
</evidence>
<dbReference type="InterPro" id="IPR028357">
    <property type="entry name" value="UDPglc_DH_bac"/>
</dbReference>
<dbReference type="GeneID" id="19902944"/>
<dbReference type="Proteomes" id="UP000016924">
    <property type="component" value="Unassembled WGS sequence"/>
</dbReference>
<proteinExistence type="inferred from homology"/>
<feature type="domain" description="UDP-glucose/GDP-mannose dehydrogenase C-terminal" evidence="11">
    <location>
        <begin position="324"/>
        <end position="455"/>
    </location>
</feature>
<dbReference type="eggNOG" id="KOG2666">
    <property type="taxonomic scope" value="Eukaryota"/>
</dbReference>
<dbReference type="FunFam" id="3.40.50.720:FF:000193">
    <property type="entry name" value="UDP-glucose 6-dehydrogenase"/>
    <property type="match status" value="1"/>
</dbReference>
<dbReference type="InterPro" id="IPR036220">
    <property type="entry name" value="UDP-Glc/GDP-Man_DH_C_sf"/>
</dbReference>
<evidence type="ECO:0000256" key="10">
    <source>
        <dbReference type="PIRSR" id="PIRSR500134-3"/>
    </source>
</evidence>
<feature type="binding site" evidence="9">
    <location>
        <position position="265"/>
    </location>
    <ligand>
        <name>substrate</name>
    </ligand>
</feature>
<dbReference type="SMART" id="SM00984">
    <property type="entry name" value="UDPG_MGDP_dh_C"/>
    <property type="match status" value="1"/>
</dbReference>
<dbReference type="Pfam" id="PF03720">
    <property type="entry name" value="UDPG_MGDP_dh_C"/>
    <property type="match status" value="1"/>
</dbReference>
<dbReference type="GO" id="GO:0006065">
    <property type="term" value="P:UDP-glucuronate biosynthetic process"/>
    <property type="evidence" value="ECO:0007669"/>
    <property type="project" value="UniProtKB-UniPathway"/>
</dbReference>
<evidence type="ECO:0000256" key="6">
    <source>
        <dbReference type="ARBA" id="ARBA00047473"/>
    </source>
</evidence>
<dbReference type="GO" id="GO:0000271">
    <property type="term" value="P:polysaccharide biosynthetic process"/>
    <property type="evidence" value="ECO:0007669"/>
    <property type="project" value="InterPro"/>
</dbReference>
<keyword evidence="4 7" id="KW-0560">Oxidoreductase</keyword>
<comment type="similarity">
    <text evidence="2 7">Belongs to the UDP-glucose/GDP-mannose dehydrogenase family.</text>
</comment>
<evidence type="ECO:0000256" key="9">
    <source>
        <dbReference type="PIRSR" id="PIRSR500134-2"/>
    </source>
</evidence>
<evidence type="ECO:0000259" key="11">
    <source>
        <dbReference type="SMART" id="SM00984"/>
    </source>
</evidence>
<gene>
    <name evidence="12" type="ORF">W97_05633</name>
</gene>
<dbReference type="InterPro" id="IPR028356">
    <property type="entry name" value="UDPglc_DH_euk"/>
</dbReference>
<dbReference type="GO" id="GO:0003979">
    <property type="term" value="F:UDP-glucose 6-dehydrogenase activity"/>
    <property type="evidence" value="ECO:0007669"/>
    <property type="project" value="UniProtKB-EC"/>
</dbReference>
<keyword evidence="5 7" id="KW-0520">NAD</keyword>
<accession>R7YWC4</accession>
<dbReference type="InterPro" id="IPR014026">
    <property type="entry name" value="UDP-Glc/GDP-Man_DH_dimer"/>
</dbReference>
<feature type="binding site" evidence="10">
    <location>
        <position position="271"/>
    </location>
    <ligand>
        <name>NAD(+)</name>
        <dbReference type="ChEBI" id="CHEBI:57540"/>
    </ligand>
</feature>
<feature type="binding site" evidence="10">
    <location>
        <position position="25"/>
    </location>
    <ligand>
        <name>NAD(+)</name>
        <dbReference type="ChEBI" id="CHEBI:57540"/>
    </ligand>
</feature>
<feature type="binding site" evidence="10">
    <location>
        <position position="123"/>
    </location>
    <ligand>
        <name>NAD(+)</name>
        <dbReference type="ChEBI" id="CHEBI:57540"/>
    </ligand>
</feature>
<evidence type="ECO:0000256" key="5">
    <source>
        <dbReference type="ARBA" id="ARBA00023027"/>
    </source>
</evidence>